<reference evidence="2 3" key="1">
    <citation type="submission" date="2019-12" db="EMBL/GenBank/DDBJ databases">
        <authorList>
            <person name="Scholz U."/>
            <person name="Mascher M."/>
            <person name="Fiebig A."/>
        </authorList>
    </citation>
    <scope>NUCLEOTIDE SEQUENCE</scope>
</reference>
<dbReference type="EMBL" id="LR743598">
    <property type="protein sequence ID" value="CAA2628800.1"/>
    <property type="molecule type" value="Genomic_DNA"/>
</dbReference>
<protein>
    <submittedName>
        <fullName evidence="2">Uncharacterized protein</fullName>
    </submittedName>
</protein>
<dbReference type="SUPFAM" id="SSF50370">
    <property type="entry name" value="Ricin B-like lectins"/>
    <property type="match status" value="1"/>
</dbReference>
<proteinExistence type="predicted"/>
<accession>A0A7I8JD21</accession>
<name>A0A7I8JD21_SPIIN</name>
<dbReference type="InterPro" id="IPR017853">
    <property type="entry name" value="GH"/>
</dbReference>
<organism evidence="2">
    <name type="scientific">Spirodela intermedia</name>
    <name type="common">Intermediate duckweed</name>
    <dbReference type="NCBI Taxonomy" id="51605"/>
    <lineage>
        <taxon>Eukaryota</taxon>
        <taxon>Viridiplantae</taxon>
        <taxon>Streptophyta</taxon>
        <taxon>Embryophyta</taxon>
        <taxon>Tracheophyta</taxon>
        <taxon>Spermatophyta</taxon>
        <taxon>Magnoliopsida</taxon>
        <taxon>Liliopsida</taxon>
        <taxon>Araceae</taxon>
        <taxon>Lemnoideae</taxon>
        <taxon>Spirodela</taxon>
    </lineage>
</organism>
<evidence type="ECO:0000313" key="2">
    <source>
        <dbReference type="EMBL" id="CAA2628800.1"/>
    </source>
</evidence>
<dbReference type="AlphaFoldDB" id="A0A7I8JD21"/>
<dbReference type="PANTHER" id="PTHR31263:SF44">
    <property type="entry name" value="OS04G0481200 PROTEIN"/>
    <property type="match status" value="1"/>
</dbReference>
<dbReference type="InterPro" id="IPR035992">
    <property type="entry name" value="Ricin_B-like_lectins"/>
</dbReference>
<keyword evidence="3" id="KW-1185">Reference proteome</keyword>
<feature type="chain" id="PRO_5029548912" evidence="1">
    <location>
        <begin position="25"/>
        <end position="456"/>
    </location>
</feature>
<sequence length="456" mass="49563">MRPFILHVFFFFFLHGCVLQGAAALSTSSRWIVDDDGSRVKMACVNWAAHLEGVVAEGLSRRPLDSISKKISSLGFNCVRLTWPLFLATNDSLASLTLGPQNIMVILDNHTSKPGWCLQRLRRQRVLWDLYFDPEEWLRGLARMATLFSTTPAVVAMSLRNELRGPRQNAVHAANPNALVILSGLSFSTDLSFLRRRQLDDLPFARRKLVFEFHWYAFSDGQAWARGNPIRSAPPCALAAAAHLDLDWALWALQGSYYIREGTAGVEEVYGLLSSDWCSIRNATFLQRISALQSPFLGPGLPSSPPYQIIFHPASGLCLLGSSRAGSVRLGRCTETEAWSHTAEGTLALRDTSSCLRAEGAGKQARISTQCGGAMHLASQVPGDGGGTVCLDVGADGTTAITNPCECLTGGGGACEPERQWFRIVSSARPIAAKSSAAAGDWGYLKRVEAFDVLSS</sequence>
<gene>
    <name evidence="2" type="ORF">SI7747_11014441</name>
</gene>
<dbReference type="Gene3D" id="3.20.20.80">
    <property type="entry name" value="Glycosidases"/>
    <property type="match status" value="1"/>
</dbReference>
<keyword evidence="1" id="KW-0732">Signal</keyword>
<evidence type="ECO:0000313" key="3">
    <source>
        <dbReference type="Proteomes" id="UP001189122"/>
    </source>
</evidence>
<dbReference type="SUPFAM" id="SSF51445">
    <property type="entry name" value="(Trans)glycosidases"/>
    <property type="match status" value="1"/>
</dbReference>
<dbReference type="PANTHER" id="PTHR31263">
    <property type="entry name" value="CELLULASE FAMILY PROTEIN (AFU_ORTHOLOGUE AFUA_5G14560)"/>
    <property type="match status" value="1"/>
</dbReference>
<dbReference type="EMBL" id="CACRZD030000011">
    <property type="protein sequence ID" value="CAA6668047.1"/>
    <property type="molecule type" value="Genomic_DNA"/>
</dbReference>
<evidence type="ECO:0000256" key="1">
    <source>
        <dbReference type="SAM" id="SignalP"/>
    </source>
</evidence>
<dbReference type="Proteomes" id="UP001189122">
    <property type="component" value="Unassembled WGS sequence"/>
</dbReference>
<feature type="signal peptide" evidence="1">
    <location>
        <begin position="1"/>
        <end position="24"/>
    </location>
</feature>